<dbReference type="InterPro" id="IPR006203">
    <property type="entry name" value="GHMP_knse_ATP-bd_CS"/>
</dbReference>
<dbReference type="InterPro" id="IPR013750">
    <property type="entry name" value="GHMP_kinase_C_dom"/>
</dbReference>
<dbReference type="SUPFAM" id="SSF54211">
    <property type="entry name" value="Ribosomal protein S5 domain 2-like"/>
    <property type="match status" value="1"/>
</dbReference>
<evidence type="ECO:0000256" key="2">
    <source>
        <dbReference type="ARBA" id="ARBA00007370"/>
    </source>
</evidence>
<evidence type="ECO:0000256" key="6">
    <source>
        <dbReference type="ARBA" id="ARBA00022679"/>
    </source>
</evidence>
<keyword evidence="6 13" id="KW-0808">Transferase</keyword>
<organism evidence="16 17">
    <name type="scientific">Desulfofundulus australicus DSM 11792</name>
    <dbReference type="NCBI Taxonomy" id="1121425"/>
    <lineage>
        <taxon>Bacteria</taxon>
        <taxon>Bacillati</taxon>
        <taxon>Bacillota</taxon>
        <taxon>Clostridia</taxon>
        <taxon>Eubacteriales</taxon>
        <taxon>Peptococcaceae</taxon>
        <taxon>Desulfofundulus</taxon>
    </lineage>
</organism>
<dbReference type="NCBIfam" id="TIGR00191">
    <property type="entry name" value="thrB"/>
    <property type="match status" value="1"/>
</dbReference>
<dbReference type="PANTHER" id="PTHR20861">
    <property type="entry name" value="HOMOSERINE/4-DIPHOSPHOCYTIDYL-2-C-METHYL-D-ERYTHRITOL KINASE"/>
    <property type="match status" value="1"/>
</dbReference>
<dbReference type="OrthoDB" id="9769912at2"/>
<evidence type="ECO:0000259" key="15">
    <source>
        <dbReference type="Pfam" id="PF08544"/>
    </source>
</evidence>
<feature type="domain" description="GHMP kinase C-terminal" evidence="15">
    <location>
        <begin position="201"/>
        <end position="275"/>
    </location>
</feature>
<evidence type="ECO:0000313" key="16">
    <source>
        <dbReference type="EMBL" id="SHE72899.1"/>
    </source>
</evidence>
<evidence type="ECO:0000256" key="8">
    <source>
        <dbReference type="ARBA" id="ARBA00022741"/>
    </source>
</evidence>
<dbReference type="Proteomes" id="UP000184196">
    <property type="component" value="Unassembled WGS sequence"/>
</dbReference>
<dbReference type="GO" id="GO:0009088">
    <property type="term" value="P:threonine biosynthetic process"/>
    <property type="evidence" value="ECO:0007669"/>
    <property type="project" value="UniProtKB-UniRule"/>
</dbReference>
<keyword evidence="17" id="KW-1185">Reference proteome</keyword>
<evidence type="ECO:0000256" key="11">
    <source>
        <dbReference type="ARBA" id="ARBA00049375"/>
    </source>
</evidence>
<evidence type="ECO:0000256" key="5">
    <source>
        <dbReference type="ARBA" id="ARBA00022605"/>
    </source>
</evidence>
<evidence type="ECO:0000256" key="13">
    <source>
        <dbReference type="HAMAP-Rule" id="MF_00384"/>
    </source>
</evidence>
<feature type="domain" description="GHMP kinase N-terminal" evidence="14">
    <location>
        <begin position="57"/>
        <end position="139"/>
    </location>
</feature>
<protein>
    <recommendedName>
        <fullName evidence="4 13">Homoserine kinase</fullName>
        <shortName evidence="13">HK</shortName>
        <shortName evidence="13">HSK</shortName>
        <ecNumber evidence="3 13">2.7.1.39</ecNumber>
    </recommendedName>
</protein>
<evidence type="ECO:0000313" key="17">
    <source>
        <dbReference type="Proteomes" id="UP000184196"/>
    </source>
</evidence>
<accession>A0A1M4VVA0</accession>
<evidence type="ECO:0000256" key="10">
    <source>
        <dbReference type="ARBA" id="ARBA00022840"/>
    </source>
</evidence>
<dbReference type="InterPro" id="IPR020568">
    <property type="entry name" value="Ribosomal_Su5_D2-typ_SF"/>
</dbReference>
<keyword evidence="9 13" id="KW-0418">Kinase</keyword>
<dbReference type="InterPro" id="IPR036554">
    <property type="entry name" value="GHMP_kinase_C_sf"/>
</dbReference>
<evidence type="ECO:0000256" key="3">
    <source>
        <dbReference type="ARBA" id="ARBA00012078"/>
    </source>
</evidence>
<dbReference type="PANTHER" id="PTHR20861:SF1">
    <property type="entry name" value="HOMOSERINE KINASE"/>
    <property type="match status" value="1"/>
</dbReference>
<dbReference type="Gene3D" id="3.30.70.890">
    <property type="entry name" value="GHMP kinase, C-terminal domain"/>
    <property type="match status" value="1"/>
</dbReference>
<dbReference type="EMBL" id="FQUW01000008">
    <property type="protein sequence ID" value="SHE72899.1"/>
    <property type="molecule type" value="Genomic_DNA"/>
</dbReference>
<evidence type="ECO:0000256" key="7">
    <source>
        <dbReference type="ARBA" id="ARBA00022697"/>
    </source>
</evidence>
<keyword evidence="7 13" id="KW-0791">Threonine biosynthesis</keyword>
<dbReference type="PRINTS" id="PR00958">
    <property type="entry name" value="HOMSERKINASE"/>
</dbReference>
<dbReference type="GO" id="GO:0005524">
    <property type="term" value="F:ATP binding"/>
    <property type="evidence" value="ECO:0007669"/>
    <property type="project" value="UniProtKB-UniRule"/>
</dbReference>
<keyword evidence="13" id="KW-0963">Cytoplasm</keyword>
<name>A0A1M4VVA0_9FIRM</name>
<comment type="subcellular location">
    <subcellularLocation>
        <location evidence="13">Cytoplasm</location>
    </subcellularLocation>
</comment>
<dbReference type="NCBIfam" id="NF002288">
    <property type="entry name" value="PRK01212.1-4"/>
    <property type="match status" value="1"/>
</dbReference>
<keyword evidence="8 13" id="KW-0547">Nucleotide-binding</keyword>
<dbReference type="PIRSF" id="PIRSF000676">
    <property type="entry name" value="Homoser_kin"/>
    <property type="match status" value="1"/>
</dbReference>
<keyword evidence="10 13" id="KW-0067">ATP-binding</keyword>
<keyword evidence="5 13" id="KW-0028">Amino-acid biosynthesis</keyword>
<reference evidence="17" key="1">
    <citation type="submission" date="2016-11" db="EMBL/GenBank/DDBJ databases">
        <authorList>
            <person name="Varghese N."/>
            <person name="Submissions S."/>
        </authorList>
    </citation>
    <scope>NUCLEOTIDE SEQUENCE [LARGE SCALE GENOMIC DNA]</scope>
    <source>
        <strain evidence="17">DSM 11792</strain>
    </source>
</reference>
<dbReference type="AlphaFoldDB" id="A0A1M4VVA0"/>
<evidence type="ECO:0000256" key="12">
    <source>
        <dbReference type="ARBA" id="ARBA00049954"/>
    </source>
</evidence>
<feature type="binding site" evidence="13">
    <location>
        <begin position="86"/>
        <end position="96"/>
    </location>
    <ligand>
        <name>ATP</name>
        <dbReference type="ChEBI" id="CHEBI:30616"/>
    </ligand>
</feature>
<evidence type="ECO:0000256" key="1">
    <source>
        <dbReference type="ARBA" id="ARBA00005015"/>
    </source>
</evidence>
<comment type="function">
    <text evidence="12 13">Catalyzes the ATP-dependent phosphorylation of L-homoserine to L-homoserine phosphate.</text>
</comment>
<evidence type="ECO:0000259" key="14">
    <source>
        <dbReference type="Pfam" id="PF00288"/>
    </source>
</evidence>
<dbReference type="Gene3D" id="3.30.230.10">
    <property type="match status" value="1"/>
</dbReference>
<dbReference type="EC" id="2.7.1.39" evidence="3 13"/>
<comment type="catalytic activity">
    <reaction evidence="11 13">
        <text>L-homoserine + ATP = O-phospho-L-homoserine + ADP + H(+)</text>
        <dbReference type="Rhea" id="RHEA:13985"/>
        <dbReference type="ChEBI" id="CHEBI:15378"/>
        <dbReference type="ChEBI" id="CHEBI:30616"/>
        <dbReference type="ChEBI" id="CHEBI:57476"/>
        <dbReference type="ChEBI" id="CHEBI:57590"/>
        <dbReference type="ChEBI" id="CHEBI:456216"/>
        <dbReference type="EC" id="2.7.1.39"/>
    </reaction>
</comment>
<dbReference type="InterPro" id="IPR000870">
    <property type="entry name" value="Homoserine_kinase"/>
</dbReference>
<evidence type="ECO:0000256" key="4">
    <source>
        <dbReference type="ARBA" id="ARBA00017858"/>
    </source>
</evidence>
<dbReference type="UniPathway" id="UPA00050">
    <property type="reaction ID" value="UER00064"/>
</dbReference>
<proteinExistence type="inferred from homology"/>
<gene>
    <name evidence="13" type="primary">thrB</name>
    <name evidence="16" type="ORF">SAMN02745218_00755</name>
</gene>
<dbReference type="HAMAP" id="MF_00384">
    <property type="entry name" value="Homoser_kinase"/>
    <property type="match status" value="1"/>
</dbReference>
<comment type="similarity">
    <text evidence="2 13">Belongs to the GHMP kinase family. Homoserine kinase subfamily.</text>
</comment>
<dbReference type="InterPro" id="IPR014721">
    <property type="entry name" value="Ribsml_uS5_D2-typ_fold_subgr"/>
</dbReference>
<dbReference type="InterPro" id="IPR006204">
    <property type="entry name" value="GHMP_kinase_N_dom"/>
</dbReference>
<evidence type="ECO:0000256" key="9">
    <source>
        <dbReference type="ARBA" id="ARBA00022777"/>
    </source>
</evidence>
<comment type="pathway">
    <text evidence="1 13">Amino-acid biosynthesis; L-threonine biosynthesis; L-threonine from L-aspartate: step 4/5.</text>
</comment>
<dbReference type="GO" id="GO:0005737">
    <property type="term" value="C:cytoplasm"/>
    <property type="evidence" value="ECO:0007669"/>
    <property type="project" value="UniProtKB-SubCell"/>
</dbReference>
<dbReference type="Pfam" id="PF00288">
    <property type="entry name" value="GHMP_kinases_N"/>
    <property type="match status" value="1"/>
</dbReference>
<dbReference type="SUPFAM" id="SSF55060">
    <property type="entry name" value="GHMP Kinase, C-terminal domain"/>
    <property type="match status" value="1"/>
</dbReference>
<dbReference type="Pfam" id="PF08544">
    <property type="entry name" value="GHMP_kinases_C"/>
    <property type="match status" value="1"/>
</dbReference>
<dbReference type="PROSITE" id="PS00627">
    <property type="entry name" value="GHMP_KINASES_ATP"/>
    <property type="match status" value="1"/>
</dbReference>
<sequence>MVRVQVPATTANLGPGFDCLGMALKFYNIIEMAQVSSGLSIEVHGEGVQDITRDESNTVYRAAMHLFKQVGFVPAGLRIRLLNNIPVARGLGSSASAIVGGLVAANVLSGNKVSPRELLTMASQLEGHPDNVAPALLGGVIISAIVEGEVRYVKIDPPPGLKVVVVIPDFQLSTRAAREVLPQHVSLGDAVFNLGRAALLVAALQQGRLDLLATAMEDRLHQPYRASLVPGMKKVLAAARLAGARGVCLSGAGPSIIALADSNTELIARVMKDTFRESGIPARALVLEPSSIGARALEIKSRIS</sequence>
<dbReference type="GO" id="GO:0004413">
    <property type="term" value="F:homoserine kinase activity"/>
    <property type="evidence" value="ECO:0007669"/>
    <property type="project" value="UniProtKB-UniRule"/>
</dbReference>
<dbReference type="RefSeq" id="WP_073163309.1">
    <property type="nucleotide sequence ID" value="NZ_FQUW01000008.1"/>
</dbReference>